<dbReference type="EMBL" id="CP138858">
    <property type="protein sequence ID" value="WPJ95403.1"/>
    <property type="molecule type" value="Genomic_DNA"/>
</dbReference>
<keyword evidence="1" id="KW-0472">Membrane</keyword>
<proteinExistence type="predicted"/>
<dbReference type="Proteomes" id="UP001324993">
    <property type="component" value="Chromosome"/>
</dbReference>
<name>A0ABZ0RIV1_9BACT</name>
<keyword evidence="1" id="KW-1133">Transmembrane helix</keyword>
<keyword evidence="1" id="KW-0812">Transmembrane</keyword>
<feature type="transmembrane region" description="Helical" evidence="1">
    <location>
        <begin position="12"/>
        <end position="34"/>
    </location>
</feature>
<evidence type="ECO:0000256" key="1">
    <source>
        <dbReference type="SAM" id="Phobius"/>
    </source>
</evidence>
<protein>
    <recommendedName>
        <fullName evidence="4">Yip1 domain-containing protein</fullName>
    </recommendedName>
</protein>
<sequence length="116" mass="12514">MNKAIEEGNSQLGRLLAFGLSAASIGFASIAYFYGKEIATLPADRFEGGHGFSLNAPLMMYGAASLPFCYIGLLFLIAAVWGKWKEIIRFPNLITLVFLLPGILISASIVLMLIKG</sequence>
<evidence type="ECO:0000313" key="2">
    <source>
        <dbReference type="EMBL" id="WPJ95403.1"/>
    </source>
</evidence>
<dbReference type="RefSeq" id="WP_319832291.1">
    <property type="nucleotide sequence ID" value="NZ_CP138858.1"/>
</dbReference>
<gene>
    <name evidence="2" type="ORF">SH580_18445</name>
</gene>
<reference evidence="2 3" key="1">
    <citation type="submission" date="2023-11" db="EMBL/GenBank/DDBJ databases">
        <title>Coraliomargarita sp. nov., isolated from marine algae.</title>
        <authorList>
            <person name="Lee J.K."/>
            <person name="Baek J.H."/>
            <person name="Kim J.M."/>
            <person name="Choi D.G."/>
            <person name="Jeon C.O."/>
        </authorList>
    </citation>
    <scope>NUCLEOTIDE SEQUENCE [LARGE SCALE GENOMIC DNA]</scope>
    <source>
        <strain evidence="2 3">J2-16</strain>
    </source>
</reference>
<evidence type="ECO:0008006" key="4">
    <source>
        <dbReference type="Google" id="ProtNLM"/>
    </source>
</evidence>
<organism evidence="2 3">
    <name type="scientific">Coraliomargarita algicola</name>
    <dbReference type="NCBI Taxonomy" id="3092156"/>
    <lineage>
        <taxon>Bacteria</taxon>
        <taxon>Pseudomonadati</taxon>
        <taxon>Verrucomicrobiota</taxon>
        <taxon>Opitutia</taxon>
        <taxon>Puniceicoccales</taxon>
        <taxon>Coraliomargaritaceae</taxon>
        <taxon>Coraliomargarita</taxon>
    </lineage>
</organism>
<feature type="transmembrane region" description="Helical" evidence="1">
    <location>
        <begin position="93"/>
        <end position="114"/>
    </location>
</feature>
<keyword evidence="3" id="KW-1185">Reference proteome</keyword>
<accession>A0ABZ0RIV1</accession>
<evidence type="ECO:0000313" key="3">
    <source>
        <dbReference type="Proteomes" id="UP001324993"/>
    </source>
</evidence>
<feature type="transmembrane region" description="Helical" evidence="1">
    <location>
        <begin position="58"/>
        <end position="81"/>
    </location>
</feature>